<proteinExistence type="predicted"/>
<feature type="compositionally biased region" description="Low complexity" evidence="1">
    <location>
        <begin position="38"/>
        <end position="58"/>
    </location>
</feature>
<protein>
    <submittedName>
        <fullName evidence="2">Uncharacterized protein</fullName>
    </submittedName>
</protein>
<feature type="region of interest" description="Disordered" evidence="1">
    <location>
        <begin position="33"/>
        <end position="58"/>
    </location>
</feature>
<dbReference type="Gramene" id="mRNA:HanXRQr2_Chr03g0106231">
    <property type="protein sequence ID" value="mRNA:HanXRQr2_Chr03g0106231"/>
    <property type="gene ID" value="HanXRQr2_Chr03g0106231"/>
</dbReference>
<dbReference type="Proteomes" id="UP000215914">
    <property type="component" value="Unassembled WGS sequence"/>
</dbReference>
<accession>A0A9K3NWH3</accession>
<dbReference type="AlphaFoldDB" id="A0A9K3NWH3"/>
<evidence type="ECO:0000256" key="1">
    <source>
        <dbReference type="SAM" id="MobiDB-lite"/>
    </source>
</evidence>
<comment type="caution">
    <text evidence="2">The sequence shown here is derived from an EMBL/GenBank/DDBJ whole genome shotgun (WGS) entry which is preliminary data.</text>
</comment>
<evidence type="ECO:0000313" key="3">
    <source>
        <dbReference type="Proteomes" id="UP000215914"/>
    </source>
</evidence>
<keyword evidence="3" id="KW-1185">Reference proteome</keyword>
<reference evidence="2" key="1">
    <citation type="journal article" date="2017" name="Nature">
        <title>The sunflower genome provides insights into oil metabolism, flowering and Asterid evolution.</title>
        <authorList>
            <person name="Badouin H."/>
            <person name="Gouzy J."/>
            <person name="Grassa C.J."/>
            <person name="Murat F."/>
            <person name="Staton S.E."/>
            <person name="Cottret L."/>
            <person name="Lelandais-Briere C."/>
            <person name="Owens G.L."/>
            <person name="Carrere S."/>
            <person name="Mayjonade B."/>
            <person name="Legrand L."/>
            <person name="Gill N."/>
            <person name="Kane N.C."/>
            <person name="Bowers J.E."/>
            <person name="Hubner S."/>
            <person name="Bellec A."/>
            <person name="Berard A."/>
            <person name="Berges H."/>
            <person name="Blanchet N."/>
            <person name="Boniface M.C."/>
            <person name="Brunel D."/>
            <person name="Catrice O."/>
            <person name="Chaidir N."/>
            <person name="Claudel C."/>
            <person name="Donnadieu C."/>
            <person name="Faraut T."/>
            <person name="Fievet G."/>
            <person name="Helmstetter N."/>
            <person name="King M."/>
            <person name="Knapp S.J."/>
            <person name="Lai Z."/>
            <person name="Le Paslier M.C."/>
            <person name="Lippi Y."/>
            <person name="Lorenzon L."/>
            <person name="Mandel J.R."/>
            <person name="Marage G."/>
            <person name="Marchand G."/>
            <person name="Marquand E."/>
            <person name="Bret-Mestries E."/>
            <person name="Morien E."/>
            <person name="Nambeesan S."/>
            <person name="Nguyen T."/>
            <person name="Pegot-Espagnet P."/>
            <person name="Pouilly N."/>
            <person name="Raftis F."/>
            <person name="Sallet E."/>
            <person name="Schiex T."/>
            <person name="Thomas J."/>
            <person name="Vandecasteele C."/>
            <person name="Vares D."/>
            <person name="Vear F."/>
            <person name="Vautrin S."/>
            <person name="Crespi M."/>
            <person name="Mangin B."/>
            <person name="Burke J.M."/>
            <person name="Salse J."/>
            <person name="Munos S."/>
            <person name="Vincourt P."/>
            <person name="Rieseberg L.H."/>
            <person name="Langlade N.B."/>
        </authorList>
    </citation>
    <scope>NUCLEOTIDE SEQUENCE</scope>
    <source>
        <tissue evidence="2">Leaves</tissue>
    </source>
</reference>
<evidence type="ECO:0000313" key="2">
    <source>
        <dbReference type="EMBL" id="KAF5814058.1"/>
    </source>
</evidence>
<dbReference type="EMBL" id="MNCJ02000318">
    <property type="protein sequence ID" value="KAF5814058.1"/>
    <property type="molecule type" value="Genomic_DNA"/>
</dbReference>
<reference evidence="2" key="2">
    <citation type="submission" date="2020-06" db="EMBL/GenBank/DDBJ databases">
        <title>Helianthus annuus Genome sequencing and assembly Release 2.</title>
        <authorList>
            <person name="Gouzy J."/>
            <person name="Langlade N."/>
            <person name="Munos S."/>
        </authorList>
    </citation>
    <scope>NUCLEOTIDE SEQUENCE</scope>
    <source>
        <tissue evidence="2">Leaves</tissue>
    </source>
</reference>
<name>A0A9K3NWH3_HELAN</name>
<organism evidence="2 3">
    <name type="scientific">Helianthus annuus</name>
    <name type="common">Common sunflower</name>
    <dbReference type="NCBI Taxonomy" id="4232"/>
    <lineage>
        <taxon>Eukaryota</taxon>
        <taxon>Viridiplantae</taxon>
        <taxon>Streptophyta</taxon>
        <taxon>Embryophyta</taxon>
        <taxon>Tracheophyta</taxon>
        <taxon>Spermatophyta</taxon>
        <taxon>Magnoliopsida</taxon>
        <taxon>eudicotyledons</taxon>
        <taxon>Gunneridae</taxon>
        <taxon>Pentapetalae</taxon>
        <taxon>asterids</taxon>
        <taxon>campanulids</taxon>
        <taxon>Asterales</taxon>
        <taxon>Asteraceae</taxon>
        <taxon>Asteroideae</taxon>
        <taxon>Heliantheae alliance</taxon>
        <taxon>Heliantheae</taxon>
        <taxon>Helianthus</taxon>
    </lineage>
</organism>
<gene>
    <name evidence="2" type="ORF">HanXRQr2_Chr03g0106231</name>
</gene>
<sequence>MKRPRWKGTRITTARNIMLLARTLNAFSTKWKTGPCMPTSSSKGTSSAPSPSSSPSNICSTCASRRAACISHLAATFSAFLLII</sequence>